<evidence type="ECO:0000256" key="6">
    <source>
        <dbReference type="SAM" id="MobiDB-lite"/>
    </source>
</evidence>
<feature type="transmembrane region" description="Helical" evidence="7">
    <location>
        <begin position="400"/>
        <end position="421"/>
    </location>
</feature>
<dbReference type="InterPro" id="IPR018247">
    <property type="entry name" value="EF_Hand_1_Ca_BS"/>
</dbReference>
<feature type="signal peptide" evidence="8">
    <location>
        <begin position="1"/>
        <end position="24"/>
    </location>
</feature>
<dbReference type="SMART" id="SM00054">
    <property type="entry name" value="EFh"/>
    <property type="match status" value="3"/>
</dbReference>
<dbReference type="PROSITE" id="PS00018">
    <property type="entry name" value="EF_HAND_1"/>
    <property type="match status" value="3"/>
</dbReference>
<feature type="transmembrane region" description="Helical" evidence="7">
    <location>
        <begin position="40"/>
        <end position="59"/>
    </location>
</feature>
<keyword evidence="8" id="KW-0732">Signal</keyword>
<evidence type="ECO:0000256" key="4">
    <source>
        <dbReference type="ARBA" id="ARBA00022837"/>
    </source>
</evidence>
<evidence type="ECO:0000256" key="7">
    <source>
        <dbReference type="SAM" id="Phobius"/>
    </source>
</evidence>
<evidence type="ECO:0000256" key="1">
    <source>
        <dbReference type="ARBA" id="ARBA00004245"/>
    </source>
</evidence>
<feature type="region of interest" description="Disordered" evidence="6">
    <location>
        <begin position="503"/>
        <end position="526"/>
    </location>
</feature>
<feature type="transmembrane region" description="Helical" evidence="7">
    <location>
        <begin position="433"/>
        <end position="456"/>
    </location>
</feature>
<feature type="domain" description="EF-hand" evidence="9">
    <location>
        <begin position="528"/>
        <end position="563"/>
    </location>
</feature>
<keyword evidence="4" id="KW-0106">Calcium</keyword>
<keyword evidence="7" id="KW-0472">Membrane</keyword>
<dbReference type="CDD" id="cd00051">
    <property type="entry name" value="EFh"/>
    <property type="match status" value="1"/>
</dbReference>
<dbReference type="PANTHER" id="PTHR23048">
    <property type="entry name" value="MYOSIN LIGHT CHAIN 1, 3"/>
    <property type="match status" value="1"/>
</dbReference>
<comment type="subcellular location">
    <subcellularLocation>
        <location evidence="1">Cytoplasm</location>
        <location evidence="1">Cytoskeleton</location>
    </subcellularLocation>
</comment>
<dbReference type="InterPro" id="IPR002048">
    <property type="entry name" value="EF_hand_dom"/>
</dbReference>
<evidence type="ECO:0000259" key="9">
    <source>
        <dbReference type="PROSITE" id="PS50222"/>
    </source>
</evidence>
<keyword evidence="5" id="KW-0206">Cytoskeleton</keyword>
<feature type="domain" description="EF-hand" evidence="9">
    <location>
        <begin position="565"/>
        <end position="600"/>
    </location>
</feature>
<dbReference type="GO" id="GO:0005509">
    <property type="term" value="F:calcium ion binding"/>
    <property type="evidence" value="ECO:0007669"/>
    <property type="project" value="InterPro"/>
</dbReference>
<evidence type="ECO:0000256" key="2">
    <source>
        <dbReference type="ARBA" id="ARBA00005253"/>
    </source>
</evidence>
<feature type="chain" id="PRO_5030835001" description="EF-hand domain-containing protein" evidence="8">
    <location>
        <begin position="25"/>
        <end position="691"/>
    </location>
</feature>
<dbReference type="Gene3D" id="1.10.238.10">
    <property type="entry name" value="EF-hand"/>
    <property type="match status" value="2"/>
</dbReference>
<dbReference type="PROSITE" id="PS50222">
    <property type="entry name" value="EF_HAND_2"/>
    <property type="match status" value="3"/>
</dbReference>
<feature type="transmembrane region" description="Helical" evidence="7">
    <location>
        <begin position="125"/>
        <end position="144"/>
    </location>
</feature>
<keyword evidence="7" id="KW-0812">Transmembrane</keyword>
<keyword evidence="7" id="KW-1133">Transmembrane helix</keyword>
<reference evidence="10" key="1">
    <citation type="submission" date="2021-01" db="EMBL/GenBank/DDBJ databases">
        <authorList>
            <person name="Corre E."/>
            <person name="Pelletier E."/>
            <person name="Niang G."/>
            <person name="Scheremetjew M."/>
            <person name="Finn R."/>
            <person name="Kale V."/>
            <person name="Holt S."/>
            <person name="Cochrane G."/>
            <person name="Meng A."/>
            <person name="Brown T."/>
            <person name="Cohen L."/>
        </authorList>
    </citation>
    <scope>NUCLEOTIDE SEQUENCE</scope>
    <source>
        <strain evidence="10">CCMP1381</strain>
    </source>
</reference>
<dbReference type="InterPro" id="IPR050230">
    <property type="entry name" value="CALM/Myosin/TropC-like"/>
</dbReference>
<feature type="transmembrane region" description="Helical" evidence="7">
    <location>
        <begin position="264"/>
        <end position="281"/>
    </location>
</feature>
<feature type="transmembrane region" description="Helical" evidence="7">
    <location>
        <begin position="80"/>
        <end position="98"/>
    </location>
</feature>
<sequence>MKLLPSRLAITCVALACFFGEALGEEEPDEEDEEEISYFVVSATIMVILTAMVAFSVLFEQGRERLEEATPASLQPVLRSLFAELTLLGFIGLSLFLLDKLEAVHVLSEDLFGEEDAIGETSESVHMALFSVMVIFLGTVIMLIRIGSQISRKWQTWEADILDQERIYDNLRVLMKEPRSIFHGYFTYGEHEAYQLLVYSALRRDLVSSTAVDPHFNFAEYLTVLLGHILAEIVEVPVETWLGLWVFMLVAWLCNVLLDKTIQAVLVIILGYSLPAILRIIRGKLLKIKFDMCDHAELEKPFHSAEIEMELTDNSRYKFTEADELLRAQNSVKMDGTLQGSQFQRFLNIFTPNSYEPFNLIGRYGERSNYNHETHHHRWWHGENKAPAHAPEFTLELMRYCLLFNSIYVAVCFLIFFPAITKSASAGDISTHLAVAVLVIGIIPPIWTLSLAPLAVQEFVITSNLENMKNNRVIEQGVRRMKTRSAFLALKVIYMMASGSHKKEAQRNSIESRPEEKESEQSVTQTLKQKKVWHEIFKIMDEDDSDTLSQDELQTLLKKVLGSRITEAQIQDVIQALDKDGDDNISFEEFFKFANDISNNTDEQERAEEISDAIFDIIDQPDPAAPEEDGDAEISIKELESMCNDFKQELSPDDVFQVIKDIDEDGNGKLNKEEFFELLQRLDIVPTEKHE</sequence>
<dbReference type="InterPro" id="IPR011992">
    <property type="entry name" value="EF-hand-dom_pair"/>
</dbReference>
<proteinExistence type="inferred from homology"/>
<keyword evidence="3" id="KW-0677">Repeat</keyword>
<dbReference type="AlphaFoldDB" id="A0A7S2BR71"/>
<gene>
    <name evidence="10" type="ORF">DSPE1174_LOCUS9374</name>
</gene>
<evidence type="ECO:0000256" key="8">
    <source>
        <dbReference type="SAM" id="SignalP"/>
    </source>
</evidence>
<protein>
    <recommendedName>
        <fullName evidence="9">EF-hand domain-containing protein</fullName>
    </recommendedName>
</protein>
<name>A0A7S2BR71_9STRA</name>
<dbReference type="SUPFAM" id="SSF47473">
    <property type="entry name" value="EF-hand"/>
    <property type="match status" value="1"/>
</dbReference>
<comment type="similarity">
    <text evidence="2">Belongs to the centrin family.</text>
</comment>
<keyword evidence="5" id="KW-0963">Cytoplasm</keyword>
<dbReference type="EMBL" id="HBGS01017800">
    <property type="protein sequence ID" value="CAD9404039.1"/>
    <property type="molecule type" value="Transcribed_RNA"/>
</dbReference>
<feature type="compositionally biased region" description="Basic and acidic residues" evidence="6">
    <location>
        <begin position="503"/>
        <end position="520"/>
    </location>
</feature>
<dbReference type="FunFam" id="1.10.238.10:FF:000001">
    <property type="entry name" value="Calmodulin 1"/>
    <property type="match status" value="1"/>
</dbReference>
<dbReference type="GO" id="GO:0016460">
    <property type="term" value="C:myosin II complex"/>
    <property type="evidence" value="ECO:0007669"/>
    <property type="project" value="TreeGrafter"/>
</dbReference>
<feature type="domain" description="EF-hand" evidence="9">
    <location>
        <begin position="650"/>
        <end position="685"/>
    </location>
</feature>
<dbReference type="PANTHER" id="PTHR23048:SF59">
    <property type="entry name" value="EF-HAND SUPERFAMILY PROTEIN"/>
    <property type="match status" value="1"/>
</dbReference>
<organism evidence="10">
    <name type="scientific">Octactis speculum</name>
    <dbReference type="NCBI Taxonomy" id="3111310"/>
    <lineage>
        <taxon>Eukaryota</taxon>
        <taxon>Sar</taxon>
        <taxon>Stramenopiles</taxon>
        <taxon>Ochrophyta</taxon>
        <taxon>Dictyochophyceae</taxon>
        <taxon>Dictyochales</taxon>
        <taxon>Dictyochaceae</taxon>
        <taxon>Octactis</taxon>
    </lineage>
</organism>
<evidence type="ECO:0000313" key="10">
    <source>
        <dbReference type="EMBL" id="CAD9404039.1"/>
    </source>
</evidence>
<evidence type="ECO:0000256" key="3">
    <source>
        <dbReference type="ARBA" id="ARBA00022737"/>
    </source>
</evidence>
<dbReference type="Pfam" id="PF13499">
    <property type="entry name" value="EF-hand_7"/>
    <property type="match status" value="2"/>
</dbReference>
<evidence type="ECO:0000256" key="5">
    <source>
        <dbReference type="ARBA" id="ARBA00023212"/>
    </source>
</evidence>
<accession>A0A7S2BR71</accession>